<evidence type="ECO:0000256" key="3">
    <source>
        <dbReference type="ARBA" id="ARBA00022989"/>
    </source>
</evidence>
<organism evidence="7">
    <name type="scientific">Dissoconium aciculare CBS 342.82</name>
    <dbReference type="NCBI Taxonomy" id="1314786"/>
    <lineage>
        <taxon>Eukaryota</taxon>
        <taxon>Fungi</taxon>
        <taxon>Dikarya</taxon>
        <taxon>Ascomycota</taxon>
        <taxon>Pezizomycotina</taxon>
        <taxon>Dothideomycetes</taxon>
        <taxon>Dothideomycetidae</taxon>
        <taxon>Mycosphaerellales</taxon>
        <taxon>Dissoconiaceae</taxon>
        <taxon>Dissoconium</taxon>
    </lineage>
</organism>
<accession>A0A6J3MIR2</accession>
<dbReference type="SUPFAM" id="SSF144083">
    <property type="entry name" value="Magnesium transport protein CorA, transmembrane region"/>
    <property type="match status" value="1"/>
</dbReference>
<comment type="subcellular location">
    <subcellularLocation>
        <location evidence="1">Membrane</location>
        <topology evidence="1">Multi-pass membrane protein</topology>
    </subcellularLocation>
</comment>
<evidence type="ECO:0008006" key="8">
    <source>
        <dbReference type="Google" id="ProtNLM"/>
    </source>
</evidence>
<feature type="transmembrane region" description="Helical" evidence="5">
    <location>
        <begin position="215"/>
        <end position="234"/>
    </location>
</feature>
<dbReference type="GeneID" id="54356801"/>
<dbReference type="Pfam" id="PF01544">
    <property type="entry name" value="CorA"/>
    <property type="match status" value="1"/>
</dbReference>
<keyword evidence="6" id="KW-1185">Reference proteome</keyword>
<dbReference type="AlphaFoldDB" id="A0A6J3MIR2"/>
<protein>
    <recommendedName>
        <fullName evidence="8">Mg2+ transporter protein</fullName>
    </recommendedName>
</protein>
<dbReference type="OrthoDB" id="3231000at2759"/>
<evidence type="ECO:0000256" key="2">
    <source>
        <dbReference type="ARBA" id="ARBA00022692"/>
    </source>
</evidence>
<evidence type="ECO:0000256" key="1">
    <source>
        <dbReference type="ARBA" id="ARBA00004141"/>
    </source>
</evidence>
<dbReference type="GO" id="GO:0016020">
    <property type="term" value="C:membrane"/>
    <property type="evidence" value="ECO:0007669"/>
    <property type="project" value="UniProtKB-SubCell"/>
</dbReference>
<reference evidence="7" key="2">
    <citation type="submission" date="2020-04" db="EMBL/GenBank/DDBJ databases">
        <authorList>
            <consortium name="NCBI Genome Project"/>
        </authorList>
    </citation>
    <scope>NUCLEOTIDE SEQUENCE</scope>
    <source>
        <strain evidence="7">CBS 342.82</strain>
    </source>
</reference>
<evidence type="ECO:0000256" key="4">
    <source>
        <dbReference type="ARBA" id="ARBA00023136"/>
    </source>
</evidence>
<gene>
    <name evidence="7" type="ORF">K489DRAFT_125641</name>
</gene>
<keyword evidence="3 5" id="KW-1133">Transmembrane helix</keyword>
<keyword evidence="4 5" id="KW-0472">Membrane</keyword>
<dbReference type="Gene3D" id="1.20.58.340">
    <property type="entry name" value="Magnesium transport protein CorA, transmembrane region"/>
    <property type="match status" value="1"/>
</dbReference>
<dbReference type="GO" id="GO:0046873">
    <property type="term" value="F:metal ion transmembrane transporter activity"/>
    <property type="evidence" value="ECO:0007669"/>
    <property type="project" value="InterPro"/>
</dbReference>
<dbReference type="InterPro" id="IPR002523">
    <property type="entry name" value="MgTranspt_CorA/ZnTranspt_ZntB"/>
</dbReference>
<proteinExistence type="predicted"/>
<dbReference type="InterPro" id="IPR045863">
    <property type="entry name" value="CorA_TM1_TM2"/>
</dbReference>
<sequence length="278" mass="31320">MSQGLILVDAPATEAPSTASSSSLPRFHLRFPVSNNRGGLVLPQLLDTAERSLFECLRRFLSHAWHFDILLVDGTHTIAPETFLYLLVTSTWETNLQNLTRDIKRISFEEVRKPNAAINDVLHDRRKDLIFLREQVALGKSWIPRSVAEQLQAIQAAAEKQQIHVGFPHERLGDVLVQAQSLERFLMDSFSLLISSTIVLQATLSTEQAVRGQKLTQLAFLYIPLSFVTGVFGMNVREINGSPLSIWVPVVVLGVTLVLTAAIFTSHGWWERRFVRRI</sequence>
<evidence type="ECO:0000256" key="5">
    <source>
        <dbReference type="SAM" id="Phobius"/>
    </source>
</evidence>
<feature type="transmembrane region" description="Helical" evidence="5">
    <location>
        <begin position="246"/>
        <end position="270"/>
    </location>
</feature>
<reference evidence="7" key="1">
    <citation type="submission" date="2020-01" db="EMBL/GenBank/DDBJ databases">
        <authorList>
            <consortium name="DOE Joint Genome Institute"/>
            <person name="Haridas S."/>
            <person name="Albert R."/>
            <person name="Binder M."/>
            <person name="Bloem J."/>
            <person name="Labutti K."/>
            <person name="Salamov A."/>
            <person name="Andreopoulos B."/>
            <person name="Baker S.E."/>
            <person name="Barry K."/>
            <person name="Bills G."/>
            <person name="Bluhm B.H."/>
            <person name="Cannon C."/>
            <person name="Castanera R."/>
            <person name="Culley D.E."/>
            <person name="Daum C."/>
            <person name="Ezra D."/>
            <person name="Gonzalez J.B."/>
            <person name="Henrissat B."/>
            <person name="Kuo A."/>
            <person name="Liang C."/>
            <person name="Lipzen A."/>
            <person name="Lutzoni F."/>
            <person name="Magnuson J."/>
            <person name="Mondo S."/>
            <person name="Nolan M."/>
            <person name="Ohm R."/>
            <person name="Pangilinan J."/>
            <person name="Park H.-J."/>
            <person name="Ramirez L."/>
            <person name="Alfaro M."/>
            <person name="Sun H."/>
            <person name="Tritt A."/>
            <person name="Yoshinaga Y."/>
            <person name="Zwiers L.-H."/>
            <person name="Turgeon B.G."/>
            <person name="Goodwin S.B."/>
            <person name="Spatafora J.W."/>
            <person name="Crous P.W."/>
            <person name="Grigoriev I.V."/>
        </authorList>
    </citation>
    <scope>NUCLEOTIDE SEQUENCE</scope>
    <source>
        <strain evidence="7">CBS 342.82</strain>
    </source>
</reference>
<evidence type="ECO:0000313" key="7">
    <source>
        <dbReference type="RefSeq" id="XP_033463838.1"/>
    </source>
</evidence>
<evidence type="ECO:0000313" key="6">
    <source>
        <dbReference type="Proteomes" id="UP000504637"/>
    </source>
</evidence>
<name>A0A6J3MIR2_9PEZI</name>
<dbReference type="Proteomes" id="UP000504637">
    <property type="component" value="Unplaced"/>
</dbReference>
<reference evidence="7" key="3">
    <citation type="submission" date="2025-08" db="UniProtKB">
        <authorList>
            <consortium name="RefSeq"/>
        </authorList>
    </citation>
    <scope>IDENTIFICATION</scope>
    <source>
        <strain evidence="7">CBS 342.82</strain>
    </source>
</reference>
<keyword evidence="2 5" id="KW-0812">Transmembrane</keyword>
<dbReference type="RefSeq" id="XP_033463838.1">
    <property type="nucleotide sequence ID" value="XM_033599002.1"/>
</dbReference>